<reference evidence="4" key="1">
    <citation type="submission" date="2021-02" db="EMBL/GenBank/DDBJ databases">
        <authorList>
            <person name="Dougan E. K."/>
            <person name="Rhodes N."/>
            <person name="Thang M."/>
            <person name="Chan C."/>
        </authorList>
    </citation>
    <scope>NUCLEOTIDE SEQUENCE</scope>
</reference>
<dbReference type="PANTHER" id="PTHR10584">
    <property type="entry name" value="SUGAR KINASE"/>
    <property type="match status" value="1"/>
</dbReference>
<dbReference type="AlphaFoldDB" id="A0A812LVV0"/>
<accession>A0A812LVV0</accession>
<dbReference type="OrthoDB" id="204058at2759"/>
<gene>
    <name evidence="4" type="primary">ydjH</name>
    <name evidence="4" type="ORF">SNAT2548_LOCUS12558</name>
</gene>
<sequence length="338" mass="36386">MTGDIFIDIVAPVKKLPMWDSDVDAESVKMLPGGSALNQGRHLHALGTRVRFFGAVGNDTLGQSLLQQVAGQGFPTETIKTFSSLPSSVCIVLTGPADRAFVSCYSTTDALTTRDLQEQVRGEIAFEVSACASETRVSRVQADHLEGCTHFHLGGYFNMKGLQSQDFTDFIRNCKARNMTISMNTQCDAAGHWCGEGNHLEEFLPHVDLLFVNISEGEHLCSALCHEGDRSISALCKRFPGATVVVTQGEHGCTVYRHGMHALYVPTKPAARIVDATGCGDAFIAGFLSSWLAQSAPLNTDAEQKALLEACGKGHAVASICLAREGACVEPVRPRDLE</sequence>
<organism evidence="4 5">
    <name type="scientific">Symbiodinium natans</name>
    <dbReference type="NCBI Taxonomy" id="878477"/>
    <lineage>
        <taxon>Eukaryota</taxon>
        <taxon>Sar</taxon>
        <taxon>Alveolata</taxon>
        <taxon>Dinophyceae</taxon>
        <taxon>Suessiales</taxon>
        <taxon>Symbiodiniaceae</taxon>
        <taxon>Symbiodinium</taxon>
    </lineage>
</organism>
<evidence type="ECO:0000259" key="3">
    <source>
        <dbReference type="Pfam" id="PF00294"/>
    </source>
</evidence>
<keyword evidence="2" id="KW-0418">Kinase</keyword>
<dbReference type="GO" id="GO:0016301">
    <property type="term" value="F:kinase activity"/>
    <property type="evidence" value="ECO:0007669"/>
    <property type="project" value="UniProtKB-KW"/>
</dbReference>
<feature type="domain" description="Carbohydrate kinase PfkB" evidence="3">
    <location>
        <begin position="3"/>
        <end position="328"/>
    </location>
</feature>
<evidence type="ECO:0000256" key="1">
    <source>
        <dbReference type="ARBA" id="ARBA00022679"/>
    </source>
</evidence>
<dbReference type="SUPFAM" id="SSF53613">
    <property type="entry name" value="Ribokinase-like"/>
    <property type="match status" value="1"/>
</dbReference>
<protein>
    <submittedName>
        <fullName evidence="4">YdjH protein</fullName>
    </submittedName>
</protein>
<evidence type="ECO:0000313" key="5">
    <source>
        <dbReference type="Proteomes" id="UP000604046"/>
    </source>
</evidence>
<dbReference type="InterPro" id="IPR011611">
    <property type="entry name" value="PfkB_dom"/>
</dbReference>
<dbReference type="Gene3D" id="3.40.1190.20">
    <property type="match status" value="1"/>
</dbReference>
<name>A0A812LVV0_9DINO</name>
<dbReference type="InterPro" id="IPR029056">
    <property type="entry name" value="Ribokinase-like"/>
</dbReference>
<evidence type="ECO:0000256" key="2">
    <source>
        <dbReference type="ARBA" id="ARBA00022777"/>
    </source>
</evidence>
<dbReference type="Proteomes" id="UP000604046">
    <property type="component" value="Unassembled WGS sequence"/>
</dbReference>
<evidence type="ECO:0000313" key="4">
    <source>
        <dbReference type="EMBL" id="CAE7252046.1"/>
    </source>
</evidence>
<proteinExistence type="predicted"/>
<keyword evidence="5" id="KW-1185">Reference proteome</keyword>
<dbReference type="PANTHER" id="PTHR10584:SF166">
    <property type="entry name" value="RIBOKINASE"/>
    <property type="match status" value="1"/>
</dbReference>
<dbReference type="Pfam" id="PF00294">
    <property type="entry name" value="PfkB"/>
    <property type="match status" value="1"/>
</dbReference>
<dbReference type="EMBL" id="CAJNDS010001213">
    <property type="protein sequence ID" value="CAE7252046.1"/>
    <property type="molecule type" value="Genomic_DNA"/>
</dbReference>
<keyword evidence="1" id="KW-0808">Transferase</keyword>
<comment type="caution">
    <text evidence="4">The sequence shown here is derived from an EMBL/GenBank/DDBJ whole genome shotgun (WGS) entry which is preliminary data.</text>
</comment>